<feature type="chain" id="PRO_5009192763" description="Thioredoxin domain-containing protein" evidence="2">
    <location>
        <begin position="25"/>
        <end position="173"/>
    </location>
</feature>
<feature type="domain" description="Thioredoxin" evidence="3">
    <location>
        <begin position="25"/>
        <end position="154"/>
    </location>
</feature>
<gene>
    <name evidence="4" type="ORF">FRACYDRAFT_287513</name>
</gene>
<dbReference type="SUPFAM" id="SSF52833">
    <property type="entry name" value="Thioredoxin-like"/>
    <property type="match status" value="1"/>
</dbReference>
<dbReference type="PANTHER" id="PTHR46115">
    <property type="entry name" value="THIOREDOXIN-LIKE PROTEIN 1"/>
    <property type="match status" value="1"/>
</dbReference>
<dbReference type="InterPro" id="IPR036249">
    <property type="entry name" value="Thioredoxin-like_sf"/>
</dbReference>
<dbReference type="Pfam" id="PF00085">
    <property type="entry name" value="Thioredoxin"/>
    <property type="match status" value="1"/>
</dbReference>
<dbReference type="PROSITE" id="PS51352">
    <property type="entry name" value="THIOREDOXIN_2"/>
    <property type="match status" value="1"/>
</dbReference>
<keyword evidence="1" id="KW-1015">Disulfide bond</keyword>
<dbReference type="AlphaFoldDB" id="A0A1E7F7L6"/>
<dbReference type="OrthoDB" id="2121326at2759"/>
<dbReference type="InterPro" id="IPR013766">
    <property type="entry name" value="Thioredoxin_domain"/>
</dbReference>
<protein>
    <recommendedName>
        <fullName evidence="3">Thioredoxin domain-containing protein</fullName>
    </recommendedName>
</protein>
<dbReference type="KEGG" id="fcy:FRACYDRAFT_287513"/>
<keyword evidence="5" id="KW-1185">Reference proteome</keyword>
<dbReference type="Proteomes" id="UP000095751">
    <property type="component" value="Unassembled WGS sequence"/>
</dbReference>
<dbReference type="Gene3D" id="3.40.30.10">
    <property type="entry name" value="Glutaredoxin"/>
    <property type="match status" value="1"/>
</dbReference>
<evidence type="ECO:0000256" key="1">
    <source>
        <dbReference type="ARBA" id="ARBA00023157"/>
    </source>
</evidence>
<reference evidence="4 5" key="1">
    <citation type="submission" date="2016-09" db="EMBL/GenBank/DDBJ databases">
        <title>Extensive genetic diversity and differential bi-allelic expression allows diatom success in the polar Southern Ocean.</title>
        <authorList>
            <consortium name="DOE Joint Genome Institute"/>
            <person name="Mock T."/>
            <person name="Otillar R.P."/>
            <person name="Strauss J."/>
            <person name="Dupont C."/>
            <person name="Frickenhaus S."/>
            <person name="Maumus F."/>
            <person name="Mcmullan M."/>
            <person name="Sanges R."/>
            <person name="Schmutz J."/>
            <person name="Toseland A."/>
            <person name="Valas R."/>
            <person name="Veluchamy A."/>
            <person name="Ward B.J."/>
            <person name="Allen A."/>
            <person name="Barry K."/>
            <person name="Falciatore A."/>
            <person name="Ferrante M."/>
            <person name="Fortunato A.E."/>
            <person name="Gloeckner G."/>
            <person name="Gruber A."/>
            <person name="Hipkin R."/>
            <person name="Janech M."/>
            <person name="Kroth P."/>
            <person name="Leese F."/>
            <person name="Lindquist E."/>
            <person name="Lyon B.R."/>
            <person name="Martin J."/>
            <person name="Mayer C."/>
            <person name="Parker M."/>
            <person name="Quesneville H."/>
            <person name="Raymond J."/>
            <person name="Uhlig C."/>
            <person name="Valentin K.U."/>
            <person name="Worden A.Z."/>
            <person name="Armbrust E.V."/>
            <person name="Bowler C."/>
            <person name="Green B."/>
            <person name="Moulton V."/>
            <person name="Van Oosterhout C."/>
            <person name="Grigoriev I."/>
        </authorList>
    </citation>
    <scope>NUCLEOTIDE SEQUENCE [LARGE SCALE GENOMIC DNA]</scope>
    <source>
        <strain evidence="4 5">CCMP1102</strain>
    </source>
</reference>
<dbReference type="CDD" id="cd02947">
    <property type="entry name" value="TRX_family"/>
    <property type="match status" value="1"/>
</dbReference>
<evidence type="ECO:0000313" key="4">
    <source>
        <dbReference type="EMBL" id="OEU14147.1"/>
    </source>
</evidence>
<proteinExistence type="predicted"/>
<sequence>MTLTTKSILRCLGLMLLWSIEAVAWKAKKNTPIHQLLSIKGGDIQNLQCLEETNEVVFKNSIHDDQLVVIYFASKNCPPCKRVAPIFEELSEEFEDRVVFCKVNVDENPDTAATYQVNGWPTFLFFKKGEKVVEVVGGEVAEATLYDWVKLLAPKEISDGKSDKGNGNKGDDL</sequence>
<name>A0A1E7F7L6_9STRA</name>
<keyword evidence="2" id="KW-0732">Signal</keyword>
<dbReference type="InParanoid" id="A0A1E7F7L6"/>
<dbReference type="EMBL" id="KV784361">
    <property type="protein sequence ID" value="OEU14147.1"/>
    <property type="molecule type" value="Genomic_DNA"/>
</dbReference>
<organism evidence="4 5">
    <name type="scientific">Fragilariopsis cylindrus CCMP1102</name>
    <dbReference type="NCBI Taxonomy" id="635003"/>
    <lineage>
        <taxon>Eukaryota</taxon>
        <taxon>Sar</taxon>
        <taxon>Stramenopiles</taxon>
        <taxon>Ochrophyta</taxon>
        <taxon>Bacillariophyta</taxon>
        <taxon>Bacillariophyceae</taxon>
        <taxon>Bacillariophycidae</taxon>
        <taxon>Bacillariales</taxon>
        <taxon>Bacillariaceae</taxon>
        <taxon>Fragilariopsis</taxon>
    </lineage>
</organism>
<evidence type="ECO:0000259" key="3">
    <source>
        <dbReference type="PROSITE" id="PS51352"/>
    </source>
</evidence>
<evidence type="ECO:0000313" key="5">
    <source>
        <dbReference type="Proteomes" id="UP000095751"/>
    </source>
</evidence>
<feature type="signal peptide" evidence="2">
    <location>
        <begin position="1"/>
        <end position="24"/>
    </location>
</feature>
<evidence type="ECO:0000256" key="2">
    <source>
        <dbReference type="SAM" id="SignalP"/>
    </source>
</evidence>
<accession>A0A1E7F7L6</accession>